<evidence type="ECO:0000256" key="3">
    <source>
        <dbReference type="ARBA" id="ARBA00022548"/>
    </source>
</evidence>
<evidence type="ECO:0000256" key="6">
    <source>
        <dbReference type="ARBA" id="ARBA00023002"/>
    </source>
</evidence>
<dbReference type="Proteomes" id="UP000627369">
    <property type="component" value="Unassembled WGS sequence"/>
</dbReference>
<dbReference type="SUPFAM" id="SSF51905">
    <property type="entry name" value="FAD/NAD(P)-binding domain"/>
    <property type="match status" value="1"/>
</dbReference>
<sequence>MSEITEPVPHTIHRERAVVVGSGYGGGVTALRLTEAGFPTLLLERGMRWETGPDATTFARFSTMDNRSAWLTDHSVIRNIDKTWAPYTGVLEEVVGDGMTATCGAALGGGSLMYHGMTLQPSREDFAASMPLAAHLYDELDAWAYPTVARMLGVSTVPDDVLASDPYASSRAFLDAAPDAGLEPFHVPLPVDWEYVRGELDGRYEPTYTTSDIAFGVNNGGKKSIDVTYLRAAEETGNLRIETLHVVRDLARNGEGLWELYIDRIDTDGTVLEHKTIVADAVFLNAGSTGTTRLLVKAKTKGLVPDLPDAVGTQWGNNGDRIYAWIGMDADIGTVQGGPACVGGRDTDSPIPFTVIHAGSPEQPPGIKMMTVVGFGVVDAAGNWTYDKADDDAHLTWPASGDAELQAVIAGYMNRLAEAGGGMMVDTDAKAPGTWHALGGVPMGDAVDLYGRVHGNPGLYVLDGARIPGSTGACNPSMTIAALAEHSIAEIIRTDLSTWSDSRSPARHLAERATGVISAWQAARSVPRRRARAAVSAGRQVATRLKREHPAHQADAMSRPAATMLIAKVASSNCRWRQRRTSRAPTKAPSSIAGTRQASRSNEDQLMRSREVLSGTLSRLTTRKNHAPVPSIWSIGSPAMTRYSAITGPAALAVIVANPATAPMAAVQTGWTVGGSRRSW</sequence>
<keyword evidence="10" id="KW-0413">Isomerase</keyword>
<dbReference type="EMBL" id="BNAS01000011">
    <property type="protein sequence ID" value="GHH80122.1"/>
    <property type="molecule type" value="Genomic_DNA"/>
</dbReference>
<keyword evidence="6" id="KW-0560">Oxidoreductase</keyword>
<accession>A0A919G8H8</accession>
<evidence type="ECO:0000256" key="15">
    <source>
        <dbReference type="ARBA" id="ARBA00049778"/>
    </source>
</evidence>
<keyword evidence="5" id="KW-0274">FAD</keyword>
<dbReference type="EC" id="5.3.3.1" evidence="11"/>
<dbReference type="PANTHER" id="PTHR47470:SF1">
    <property type="entry name" value="FAD-DEPENDENT OXIDOREDUCTASE 2 FAD BINDING DOMAIN-CONTAINING PROTEIN"/>
    <property type="match status" value="1"/>
</dbReference>
<keyword evidence="19" id="KW-1185">Reference proteome</keyword>
<evidence type="ECO:0000256" key="9">
    <source>
        <dbReference type="ARBA" id="ARBA00023221"/>
    </source>
</evidence>
<evidence type="ECO:0000256" key="4">
    <source>
        <dbReference type="ARBA" id="ARBA00022630"/>
    </source>
</evidence>
<dbReference type="Gene3D" id="3.50.50.60">
    <property type="entry name" value="FAD/NAD(P)-binding domain"/>
    <property type="match status" value="1"/>
</dbReference>
<keyword evidence="8" id="KW-1207">Sterol metabolism</keyword>
<dbReference type="AlphaFoldDB" id="A0A919G8H8"/>
<reference evidence="18" key="1">
    <citation type="journal article" date="2014" name="Int. J. Syst. Evol. Microbiol.">
        <title>Complete genome sequence of Corynebacterium casei LMG S-19264T (=DSM 44701T), isolated from a smear-ripened cheese.</title>
        <authorList>
            <consortium name="US DOE Joint Genome Institute (JGI-PGF)"/>
            <person name="Walter F."/>
            <person name="Albersmeier A."/>
            <person name="Kalinowski J."/>
            <person name="Ruckert C."/>
        </authorList>
    </citation>
    <scope>NUCLEOTIDE SEQUENCE</scope>
    <source>
        <strain evidence="18">CGMCC 4.7398</strain>
    </source>
</reference>
<feature type="domain" description="Glucose-methanol-choline oxidoreductase C-terminal" evidence="17">
    <location>
        <begin position="430"/>
        <end position="484"/>
    </location>
</feature>
<dbReference type="GO" id="GO:0016995">
    <property type="term" value="F:cholesterol oxidase activity"/>
    <property type="evidence" value="ECO:0007669"/>
    <property type="project" value="UniProtKB-EC"/>
</dbReference>
<dbReference type="InterPro" id="IPR036188">
    <property type="entry name" value="FAD/NAD-bd_sf"/>
</dbReference>
<organism evidence="18 19">
    <name type="scientific">Promicromonospora soli</name>
    <dbReference type="NCBI Taxonomy" id="2035533"/>
    <lineage>
        <taxon>Bacteria</taxon>
        <taxon>Bacillati</taxon>
        <taxon>Actinomycetota</taxon>
        <taxon>Actinomycetes</taxon>
        <taxon>Micrococcales</taxon>
        <taxon>Promicromonosporaceae</taxon>
        <taxon>Promicromonospora</taxon>
    </lineage>
</organism>
<gene>
    <name evidence="18" type="ORF">GCM10017772_47510</name>
</gene>
<comment type="caution">
    <text evidence="18">The sequence shown here is derived from an EMBL/GenBank/DDBJ whole genome shotgun (WGS) entry which is preliminary data.</text>
</comment>
<evidence type="ECO:0000256" key="11">
    <source>
        <dbReference type="ARBA" id="ARBA00038856"/>
    </source>
</evidence>
<evidence type="ECO:0000256" key="2">
    <source>
        <dbReference type="ARBA" id="ARBA00010790"/>
    </source>
</evidence>
<comment type="pathway">
    <text evidence="12">Steroid metabolism; cholesterol degradation.</text>
</comment>
<dbReference type="Pfam" id="PF05199">
    <property type="entry name" value="GMC_oxred_C"/>
    <property type="match status" value="1"/>
</dbReference>
<evidence type="ECO:0000256" key="7">
    <source>
        <dbReference type="ARBA" id="ARBA00023098"/>
    </source>
</evidence>
<evidence type="ECO:0000256" key="12">
    <source>
        <dbReference type="ARBA" id="ARBA00049645"/>
    </source>
</evidence>
<dbReference type="SUPFAM" id="SSF54373">
    <property type="entry name" value="FAD-linked reductases, C-terminal domain"/>
    <property type="match status" value="1"/>
</dbReference>
<dbReference type="PANTHER" id="PTHR47470">
    <property type="entry name" value="CHOLESTEROL OXIDASE"/>
    <property type="match status" value="1"/>
</dbReference>
<evidence type="ECO:0000313" key="18">
    <source>
        <dbReference type="EMBL" id="GHH80122.1"/>
    </source>
</evidence>
<evidence type="ECO:0000256" key="1">
    <source>
        <dbReference type="ARBA" id="ARBA00001974"/>
    </source>
</evidence>
<evidence type="ECO:0000256" key="8">
    <source>
        <dbReference type="ARBA" id="ARBA00023166"/>
    </source>
</evidence>
<dbReference type="InterPro" id="IPR052542">
    <property type="entry name" value="Cholesterol_Oxidase"/>
</dbReference>
<evidence type="ECO:0000256" key="10">
    <source>
        <dbReference type="ARBA" id="ARBA00023235"/>
    </source>
</evidence>
<keyword evidence="7" id="KW-0443">Lipid metabolism</keyword>
<proteinExistence type="inferred from homology"/>
<dbReference type="GO" id="GO:0008203">
    <property type="term" value="P:cholesterol metabolic process"/>
    <property type="evidence" value="ECO:0007669"/>
    <property type="project" value="UniProtKB-KW"/>
</dbReference>
<comment type="similarity">
    <text evidence="2">Belongs to the GMC oxidoreductase family.</text>
</comment>
<dbReference type="InterPro" id="IPR007867">
    <property type="entry name" value="GMC_OxRtase_C"/>
</dbReference>
<dbReference type="EC" id="1.1.3.6" evidence="13"/>
<reference evidence="18" key="2">
    <citation type="submission" date="2020-09" db="EMBL/GenBank/DDBJ databases">
        <authorList>
            <person name="Sun Q."/>
            <person name="Zhou Y."/>
        </authorList>
    </citation>
    <scope>NUCLEOTIDE SEQUENCE</scope>
    <source>
        <strain evidence="18">CGMCC 4.7398</strain>
    </source>
</reference>
<name>A0A919G8H8_9MICO</name>
<evidence type="ECO:0000313" key="19">
    <source>
        <dbReference type="Proteomes" id="UP000627369"/>
    </source>
</evidence>
<feature type="compositionally biased region" description="Polar residues" evidence="16">
    <location>
        <begin position="588"/>
        <end position="600"/>
    </location>
</feature>
<evidence type="ECO:0000256" key="5">
    <source>
        <dbReference type="ARBA" id="ARBA00022827"/>
    </source>
</evidence>
<protein>
    <recommendedName>
        <fullName evidence="14">Cholesterol oxidase</fullName>
        <ecNumber evidence="13">1.1.3.6</ecNumber>
        <ecNumber evidence="11">5.3.3.1</ecNumber>
    </recommendedName>
    <alternativeName>
        <fullName evidence="15">Cholesterol isomerase</fullName>
    </alternativeName>
</protein>
<evidence type="ECO:0000256" key="13">
    <source>
        <dbReference type="ARBA" id="ARBA00049723"/>
    </source>
</evidence>
<keyword evidence="4" id="KW-0285">Flavoprotein</keyword>
<keyword evidence="3" id="KW-0153">Cholesterol metabolism</keyword>
<evidence type="ECO:0000256" key="14">
    <source>
        <dbReference type="ARBA" id="ARBA00049744"/>
    </source>
</evidence>
<evidence type="ECO:0000259" key="17">
    <source>
        <dbReference type="Pfam" id="PF05199"/>
    </source>
</evidence>
<dbReference type="Gene3D" id="3.30.410.10">
    <property type="entry name" value="Cholesterol Oxidase, domain 2"/>
    <property type="match status" value="1"/>
</dbReference>
<dbReference type="GO" id="GO:0004769">
    <property type="term" value="F:steroid Delta-isomerase activity"/>
    <property type="evidence" value="ECO:0007669"/>
    <property type="project" value="UniProtKB-EC"/>
</dbReference>
<keyword evidence="9" id="KW-0753">Steroid metabolism</keyword>
<feature type="region of interest" description="Disordered" evidence="16">
    <location>
        <begin position="576"/>
        <end position="604"/>
    </location>
</feature>
<evidence type="ECO:0000256" key="16">
    <source>
        <dbReference type="SAM" id="MobiDB-lite"/>
    </source>
</evidence>
<comment type="cofactor">
    <cofactor evidence="1">
        <name>FAD</name>
        <dbReference type="ChEBI" id="CHEBI:57692"/>
    </cofactor>
</comment>